<gene>
    <name evidence="2" type="ORF">AVDCRST_MAG68-3786</name>
</gene>
<organism evidence="2">
    <name type="scientific">uncultured Gemmatimonadota bacterium</name>
    <dbReference type="NCBI Taxonomy" id="203437"/>
    <lineage>
        <taxon>Bacteria</taxon>
        <taxon>Pseudomonadati</taxon>
        <taxon>Gemmatimonadota</taxon>
        <taxon>environmental samples</taxon>
    </lineage>
</organism>
<sequence length="50" mass="5640">GSRPAAARRGVRERHGPLTLREAPPRRRRPDGLRHRRPAASAPRHHHGSL</sequence>
<feature type="non-terminal residue" evidence="2">
    <location>
        <position position="50"/>
    </location>
</feature>
<feature type="non-terminal residue" evidence="2">
    <location>
        <position position="1"/>
    </location>
</feature>
<reference evidence="2" key="1">
    <citation type="submission" date="2020-02" db="EMBL/GenBank/DDBJ databases">
        <authorList>
            <person name="Meier V. D."/>
        </authorList>
    </citation>
    <scope>NUCLEOTIDE SEQUENCE</scope>
    <source>
        <strain evidence="2">AVDCRST_MAG68</strain>
    </source>
</reference>
<dbReference type="EMBL" id="CADCTW010000177">
    <property type="protein sequence ID" value="CAA9352867.1"/>
    <property type="molecule type" value="Genomic_DNA"/>
</dbReference>
<name>A0A6J4MA80_9BACT</name>
<feature type="region of interest" description="Disordered" evidence="1">
    <location>
        <begin position="1"/>
        <end position="50"/>
    </location>
</feature>
<evidence type="ECO:0000313" key="2">
    <source>
        <dbReference type="EMBL" id="CAA9352867.1"/>
    </source>
</evidence>
<proteinExistence type="predicted"/>
<evidence type="ECO:0000256" key="1">
    <source>
        <dbReference type="SAM" id="MobiDB-lite"/>
    </source>
</evidence>
<dbReference type="AlphaFoldDB" id="A0A6J4MA80"/>
<feature type="compositionally biased region" description="Basic residues" evidence="1">
    <location>
        <begin position="26"/>
        <end position="50"/>
    </location>
</feature>
<protein>
    <submittedName>
        <fullName evidence="2">Uncharacterized protein</fullName>
    </submittedName>
</protein>
<accession>A0A6J4MA80</accession>